<accession>A0A427XPL2</accession>
<proteinExistence type="inferred from homology"/>
<dbReference type="EMBL" id="RSCD01000033">
    <property type="protein sequence ID" value="RSH80774.1"/>
    <property type="molecule type" value="Genomic_DNA"/>
</dbReference>
<keyword evidence="2" id="KW-0479">Metal-binding</keyword>
<feature type="domain" description="Fumarylacetoacetase-like C-terminal" evidence="3">
    <location>
        <begin position="83"/>
        <end position="314"/>
    </location>
</feature>
<dbReference type="GO" id="GO:0046872">
    <property type="term" value="F:metal ion binding"/>
    <property type="evidence" value="ECO:0007669"/>
    <property type="project" value="UniProtKB-KW"/>
</dbReference>
<dbReference type="PANTHER" id="PTHR11820">
    <property type="entry name" value="ACYLPYRUVASE"/>
    <property type="match status" value="1"/>
</dbReference>
<dbReference type="STRING" id="1890683.A0A427XPL2"/>
<dbReference type="Pfam" id="PF01557">
    <property type="entry name" value="FAA_hydrolase"/>
    <property type="match status" value="1"/>
</dbReference>
<dbReference type="SUPFAM" id="SSF56529">
    <property type="entry name" value="FAH"/>
    <property type="match status" value="1"/>
</dbReference>
<name>A0A427XPL2_9TREE</name>
<protein>
    <recommendedName>
        <fullName evidence="3">Fumarylacetoacetase-like C-terminal domain-containing protein</fullName>
    </recommendedName>
</protein>
<evidence type="ECO:0000256" key="1">
    <source>
        <dbReference type="ARBA" id="ARBA00010211"/>
    </source>
</evidence>
<comment type="similarity">
    <text evidence="1">Belongs to the FAH family.</text>
</comment>
<dbReference type="PANTHER" id="PTHR11820:SF100">
    <property type="entry name" value="FUMARYLACETOACETATE HYDROLASE FAMILY PROTEIN (AFU_ORTHOLOGUE AFUA_4G01490)"/>
    <property type="match status" value="1"/>
</dbReference>
<dbReference type="InterPro" id="IPR011234">
    <property type="entry name" value="Fumarylacetoacetase-like_C"/>
</dbReference>
<keyword evidence="5" id="KW-1185">Reference proteome</keyword>
<comment type="caution">
    <text evidence="4">The sequence shown here is derived from an EMBL/GenBank/DDBJ whole genome shotgun (WGS) entry which is preliminary data.</text>
</comment>
<evidence type="ECO:0000313" key="5">
    <source>
        <dbReference type="Proteomes" id="UP000279259"/>
    </source>
</evidence>
<gene>
    <name evidence="4" type="ORF">EHS25_007110</name>
</gene>
<dbReference type="Proteomes" id="UP000279259">
    <property type="component" value="Unassembled WGS sequence"/>
</dbReference>
<dbReference type="InterPro" id="IPR036663">
    <property type="entry name" value="Fumarylacetoacetase_C_sf"/>
</dbReference>
<dbReference type="GO" id="GO:0003824">
    <property type="term" value="F:catalytic activity"/>
    <property type="evidence" value="ECO:0007669"/>
    <property type="project" value="InterPro"/>
</dbReference>
<dbReference type="AlphaFoldDB" id="A0A427XPL2"/>
<reference evidence="4 5" key="1">
    <citation type="submission" date="2018-11" db="EMBL/GenBank/DDBJ databases">
        <title>Genome sequence of Saitozyma podzolica DSM 27192.</title>
        <authorList>
            <person name="Aliyu H."/>
            <person name="Gorte O."/>
            <person name="Ochsenreither K."/>
        </authorList>
    </citation>
    <scope>NUCLEOTIDE SEQUENCE [LARGE SCALE GENOMIC DNA]</scope>
    <source>
        <strain evidence="4 5">DSM 27192</strain>
    </source>
</reference>
<evidence type="ECO:0000256" key="2">
    <source>
        <dbReference type="ARBA" id="ARBA00022723"/>
    </source>
</evidence>
<organism evidence="4 5">
    <name type="scientific">Saitozyma podzolica</name>
    <dbReference type="NCBI Taxonomy" id="1890683"/>
    <lineage>
        <taxon>Eukaryota</taxon>
        <taxon>Fungi</taxon>
        <taxon>Dikarya</taxon>
        <taxon>Basidiomycota</taxon>
        <taxon>Agaricomycotina</taxon>
        <taxon>Tremellomycetes</taxon>
        <taxon>Tremellales</taxon>
        <taxon>Trimorphomycetaceae</taxon>
        <taxon>Saitozyma</taxon>
    </lineage>
</organism>
<sequence>MASVSWSRLIRFVPAGRSEVLYGEPVASNYDDIGAVADAGELQAKVIVVDASGPLSPSAKVTDEVVRVGKLLGPLDWDNCTDIKCIGLNYKKHIEEGGRAPPPFPSLFTKPTTALAEYGDVVVIPKCAQENEADYEAELVAVIGENCKDVTPEEALKYVVGYTIGNDVSARKWQRNPERAGGVPQWCYAKSFDKFAPMGPCIVSSKVIPDPSVLRMKLSVNGDKRQETPISDLLFDVSGVSASVSSSSIISRCQVAHIVSFLSQGSTLRRGAVIMTGTPSGVGCTGPESAWKYLKHDDKLELEVSQIGVLRHTIAYE</sequence>
<dbReference type="Gene3D" id="3.90.850.10">
    <property type="entry name" value="Fumarylacetoacetase-like, C-terminal domain"/>
    <property type="match status" value="1"/>
</dbReference>
<evidence type="ECO:0000313" key="4">
    <source>
        <dbReference type="EMBL" id="RSH80774.1"/>
    </source>
</evidence>
<dbReference type="OrthoDB" id="411064at2759"/>
<evidence type="ECO:0000259" key="3">
    <source>
        <dbReference type="Pfam" id="PF01557"/>
    </source>
</evidence>